<evidence type="ECO:0000313" key="1">
    <source>
        <dbReference type="EMBL" id="KAF4471613.1"/>
    </source>
</evidence>
<name>A0A8H4LL76_9HYPO</name>
<keyword evidence="2" id="KW-1185">Reference proteome</keyword>
<sequence length="422" mass="46900">MRWHDVTVLGLVVAGNALPSASLRNTLVQRQDDPDKCRFDRGDPSAMHDSGADTYLSDFLTSDEDQAWSTGNWLAKLDEKTTRLPDGGSYTSTLNCTQLEDRAHCQIPDQDVQCRVFTPPEVYWIRLTAPNVQTFFDAARNSLVEETLTQASPATSQPMGKETPLSPRDLAIAVQGVYTDFFTTTRDALKLTNEQFFKGIQQGQSDHVSAFAKGLATAGSSIDSSLHPVAQILGSGDFASGGSGKLDAILNRGYKMAKAQMVGAVLAAQKVVLFQNTKGDKGWCTSHYGYRWWDNSCYGFAKVKVENDGVLSSQDIDWQKVEMIESDKFGYQISVDRMMENIRDCGNDFGRKPDTSLNFDGEYPRCHFGMAFFKADDNPCHMWPDPYGIEHAGCRGSYEELYWKRFKAGEDVQRAGSWPGSK</sequence>
<gene>
    <name evidence="1" type="ORF">FALBO_1470</name>
</gene>
<proteinExistence type="predicted"/>
<dbReference type="Proteomes" id="UP000554235">
    <property type="component" value="Unassembled WGS sequence"/>
</dbReference>
<dbReference type="EMBL" id="JAADYS010000182">
    <property type="protein sequence ID" value="KAF4471613.1"/>
    <property type="molecule type" value="Genomic_DNA"/>
</dbReference>
<evidence type="ECO:0000313" key="2">
    <source>
        <dbReference type="Proteomes" id="UP000554235"/>
    </source>
</evidence>
<accession>A0A8H4LL76</accession>
<reference evidence="1 2" key="1">
    <citation type="submission" date="2020-01" db="EMBL/GenBank/DDBJ databases">
        <title>Identification and distribution of gene clusters putatively required for synthesis of sphingolipid metabolism inhibitors in phylogenetically diverse species of the filamentous fungus Fusarium.</title>
        <authorList>
            <person name="Kim H.-S."/>
            <person name="Busman M."/>
            <person name="Brown D.W."/>
            <person name="Divon H."/>
            <person name="Uhlig S."/>
            <person name="Proctor R.H."/>
        </authorList>
    </citation>
    <scope>NUCLEOTIDE SEQUENCE [LARGE SCALE GENOMIC DNA]</scope>
    <source>
        <strain evidence="1 2">NRRL 20459</strain>
    </source>
</reference>
<dbReference type="OrthoDB" id="5053671at2759"/>
<organism evidence="1 2">
    <name type="scientific">Fusarium albosuccineum</name>
    <dbReference type="NCBI Taxonomy" id="1237068"/>
    <lineage>
        <taxon>Eukaryota</taxon>
        <taxon>Fungi</taxon>
        <taxon>Dikarya</taxon>
        <taxon>Ascomycota</taxon>
        <taxon>Pezizomycotina</taxon>
        <taxon>Sordariomycetes</taxon>
        <taxon>Hypocreomycetidae</taxon>
        <taxon>Hypocreales</taxon>
        <taxon>Nectriaceae</taxon>
        <taxon>Fusarium</taxon>
        <taxon>Fusarium decemcellulare species complex</taxon>
    </lineage>
</organism>
<comment type="caution">
    <text evidence="1">The sequence shown here is derived from an EMBL/GenBank/DDBJ whole genome shotgun (WGS) entry which is preliminary data.</text>
</comment>
<dbReference type="AlphaFoldDB" id="A0A8H4LL76"/>
<protein>
    <submittedName>
        <fullName evidence="1">Uncharacterized protein</fullName>
    </submittedName>
</protein>